<evidence type="ECO:0000256" key="3">
    <source>
        <dbReference type="ARBA" id="ARBA00022640"/>
    </source>
</evidence>
<comment type="caution">
    <text evidence="4">The sequence shown here is derived from an EMBL/GenBank/DDBJ whole genome shotgun (WGS) entry which is preliminary data.</text>
</comment>
<dbReference type="GO" id="GO:0015031">
    <property type="term" value="P:protein transport"/>
    <property type="evidence" value="ECO:0007669"/>
    <property type="project" value="InterPro"/>
</dbReference>
<reference evidence="4" key="1">
    <citation type="journal article" date="2021" name="Front. Plant Sci.">
        <title>Chromosome-Scale Genome Assembly for Chinese Sour Jujube and Insights Into Its Genome Evolution and Domestication Signature.</title>
        <authorList>
            <person name="Shen L.-Y."/>
            <person name="Luo H."/>
            <person name="Wang X.-L."/>
            <person name="Wang X.-M."/>
            <person name="Qiu X.-J."/>
            <person name="Liu H."/>
            <person name="Zhou S.-S."/>
            <person name="Jia K.-H."/>
            <person name="Nie S."/>
            <person name="Bao Y.-T."/>
            <person name="Zhang R.-G."/>
            <person name="Yun Q.-Z."/>
            <person name="Chai Y.-H."/>
            <person name="Lu J.-Y."/>
            <person name="Li Y."/>
            <person name="Zhao S.-W."/>
            <person name="Mao J.-F."/>
            <person name="Jia S.-G."/>
            <person name="Mao Y.-M."/>
        </authorList>
    </citation>
    <scope>NUCLEOTIDE SEQUENCE</scope>
    <source>
        <strain evidence="4">AT0</strain>
        <tissue evidence="4">Leaf</tissue>
    </source>
</reference>
<evidence type="ECO:0000256" key="2">
    <source>
        <dbReference type="ARBA" id="ARBA00022528"/>
    </source>
</evidence>
<dbReference type="Proteomes" id="UP000813462">
    <property type="component" value="Unassembled WGS sequence"/>
</dbReference>
<name>A0A978V0Z4_ZIZJJ</name>
<organism evidence="4 5">
    <name type="scientific">Ziziphus jujuba var. spinosa</name>
    <dbReference type="NCBI Taxonomy" id="714518"/>
    <lineage>
        <taxon>Eukaryota</taxon>
        <taxon>Viridiplantae</taxon>
        <taxon>Streptophyta</taxon>
        <taxon>Embryophyta</taxon>
        <taxon>Tracheophyta</taxon>
        <taxon>Spermatophyta</taxon>
        <taxon>Magnoliopsida</taxon>
        <taxon>eudicotyledons</taxon>
        <taxon>Gunneridae</taxon>
        <taxon>Pentapetalae</taxon>
        <taxon>rosids</taxon>
        <taxon>fabids</taxon>
        <taxon>Rosales</taxon>
        <taxon>Rhamnaceae</taxon>
        <taxon>Paliureae</taxon>
        <taxon>Ziziphus</taxon>
    </lineage>
</organism>
<proteinExistence type="predicted"/>
<evidence type="ECO:0000313" key="4">
    <source>
        <dbReference type="EMBL" id="KAH7520910.1"/>
    </source>
</evidence>
<comment type="subcellular location">
    <subcellularLocation>
        <location evidence="1">Plastid</location>
        <location evidence="1">Chloroplast</location>
    </subcellularLocation>
</comment>
<evidence type="ECO:0000256" key="1">
    <source>
        <dbReference type="ARBA" id="ARBA00004229"/>
    </source>
</evidence>
<keyword evidence="2" id="KW-0150">Chloroplast</keyword>
<dbReference type="InterPro" id="IPR007378">
    <property type="entry name" value="Tic22-like"/>
</dbReference>
<protein>
    <submittedName>
        <fullName evidence="4">Uncharacterized protein</fullName>
    </submittedName>
</protein>
<dbReference type="EMBL" id="JAEACU010000008">
    <property type="protein sequence ID" value="KAH7520910.1"/>
    <property type="molecule type" value="Genomic_DNA"/>
</dbReference>
<keyword evidence="3" id="KW-0934">Plastid</keyword>
<dbReference type="PANTHER" id="PTHR34962">
    <property type="entry name" value="EMBRYO DEFECTIVE 1703-RELATED"/>
    <property type="match status" value="1"/>
</dbReference>
<dbReference type="AlphaFoldDB" id="A0A978V0Z4"/>
<dbReference type="PANTHER" id="PTHR34962:SF3">
    <property type="entry name" value="ABC SUBFAMILY C PROTEIN"/>
    <property type="match status" value="1"/>
</dbReference>
<evidence type="ECO:0000313" key="5">
    <source>
        <dbReference type="Proteomes" id="UP000813462"/>
    </source>
</evidence>
<sequence length="128" mass="14411">MDPEMQNGSRFVAVALNKVFELKVNGVALRFVPESSQVKNVPKCGELNCVAFVYRRITEMLLNDYAYTLAFEDHGDANNFWFLLESFFEDLGDFKADIIPLPVKLCAGQPFVNVEMASQPLVEGNQID</sequence>
<dbReference type="Pfam" id="PF04278">
    <property type="entry name" value="Tic22"/>
    <property type="match status" value="1"/>
</dbReference>
<gene>
    <name evidence="4" type="ORF">FEM48_Zijuj08G0195800</name>
</gene>
<accession>A0A978V0Z4</accession>
<dbReference type="GO" id="GO:0009507">
    <property type="term" value="C:chloroplast"/>
    <property type="evidence" value="ECO:0007669"/>
    <property type="project" value="UniProtKB-SubCell"/>
</dbReference>